<reference evidence="4" key="1">
    <citation type="journal article" date="2019" name="Int. J. Syst. Evol. Microbiol.">
        <title>The Global Catalogue of Microorganisms (GCM) 10K type strain sequencing project: providing services to taxonomists for standard genome sequencing and annotation.</title>
        <authorList>
            <consortium name="The Broad Institute Genomics Platform"/>
            <consortium name="The Broad Institute Genome Sequencing Center for Infectious Disease"/>
            <person name="Wu L."/>
            <person name="Ma J."/>
        </authorList>
    </citation>
    <scope>NUCLEOTIDE SEQUENCE [LARGE SCALE GENOMIC DNA]</scope>
    <source>
        <strain evidence="4">PCU 280</strain>
    </source>
</reference>
<accession>A0ABW1V8L2</accession>
<dbReference type="Gene3D" id="3.90.550.10">
    <property type="entry name" value="Spore Coat Polysaccharide Biosynthesis Protein SpsA, Chain A"/>
    <property type="match status" value="1"/>
</dbReference>
<dbReference type="CDD" id="cd00761">
    <property type="entry name" value="Glyco_tranf_GTA_type"/>
    <property type="match status" value="1"/>
</dbReference>
<name>A0ABW1V8L2_9BACL</name>
<evidence type="ECO:0000313" key="4">
    <source>
        <dbReference type="Proteomes" id="UP001596233"/>
    </source>
</evidence>
<evidence type="ECO:0000259" key="2">
    <source>
        <dbReference type="Pfam" id="PF00535"/>
    </source>
</evidence>
<dbReference type="RefSeq" id="WP_379235582.1">
    <property type="nucleotide sequence ID" value="NZ_JBHSTE010000004.1"/>
</dbReference>
<dbReference type="InterPro" id="IPR001173">
    <property type="entry name" value="Glyco_trans_2-like"/>
</dbReference>
<dbReference type="EMBL" id="JBHSTE010000004">
    <property type="protein sequence ID" value="MFC6333770.1"/>
    <property type="molecule type" value="Genomic_DNA"/>
</dbReference>
<evidence type="ECO:0000313" key="3">
    <source>
        <dbReference type="EMBL" id="MFC6333770.1"/>
    </source>
</evidence>
<organism evidence="3 4">
    <name type="scientific">Paenibacillus septentrionalis</name>
    <dbReference type="NCBI Taxonomy" id="429342"/>
    <lineage>
        <taxon>Bacteria</taxon>
        <taxon>Bacillati</taxon>
        <taxon>Bacillota</taxon>
        <taxon>Bacilli</taxon>
        <taxon>Bacillales</taxon>
        <taxon>Paenibacillaceae</taxon>
        <taxon>Paenibacillus</taxon>
    </lineage>
</organism>
<comment type="caution">
    <text evidence="3">The sequence shown here is derived from an EMBL/GenBank/DDBJ whole genome shotgun (WGS) entry which is preliminary data.</text>
</comment>
<sequence>MNNEVILSIIIPMYNSEQTIRKCIDSVNIGMEVEILLIDDGSIDNTREICESYMRSCPNLRYYYQNNKGPGAARNKGIHLAKGKYVMFVDSDDFIESKQLKNILDTYLYQHHDLLYFNFRQVDDKGNLIKSYKLNAFSNLKTIQLINNTLSWRLPWGQFKIIRRGLLEDGDITFNENSNESEELILTISCLEQSSQVIFIDSIVYNYVKREGSLSTSHDAFSLYNKRYNMINLLKKEYTGKYDDGVVNYEFASIVQFLKLFAEQNISYKVFKKKVEIGSILKKVDIRYLDKRYRYIYYAMKFKLDRFIFLLFKLRRRYYSGKCSEKI</sequence>
<dbReference type="Pfam" id="PF00535">
    <property type="entry name" value="Glycos_transf_2"/>
    <property type="match status" value="1"/>
</dbReference>
<evidence type="ECO:0000256" key="1">
    <source>
        <dbReference type="ARBA" id="ARBA00006739"/>
    </source>
</evidence>
<dbReference type="PANTHER" id="PTHR22916">
    <property type="entry name" value="GLYCOSYLTRANSFERASE"/>
    <property type="match status" value="1"/>
</dbReference>
<dbReference type="SUPFAM" id="SSF53448">
    <property type="entry name" value="Nucleotide-diphospho-sugar transferases"/>
    <property type="match status" value="1"/>
</dbReference>
<proteinExistence type="inferred from homology"/>
<keyword evidence="4" id="KW-1185">Reference proteome</keyword>
<dbReference type="Proteomes" id="UP001596233">
    <property type="component" value="Unassembled WGS sequence"/>
</dbReference>
<comment type="similarity">
    <text evidence="1">Belongs to the glycosyltransferase 2 family.</text>
</comment>
<protein>
    <submittedName>
        <fullName evidence="3">Glycosyltransferase family 2 protein</fullName>
    </submittedName>
</protein>
<dbReference type="PANTHER" id="PTHR22916:SF3">
    <property type="entry name" value="UDP-GLCNAC:BETAGAL BETA-1,3-N-ACETYLGLUCOSAMINYLTRANSFERASE-LIKE PROTEIN 1"/>
    <property type="match status" value="1"/>
</dbReference>
<feature type="domain" description="Glycosyltransferase 2-like" evidence="2">
    <location>
        <begin position="8"/>
        <end position="168"/>
    </location>
</feature>
<dbReference type="InterPro" id="IPR029044">
    <property type="entry name" value="Nucleotide-diphossugar_trans"/>
</dbReference>
<gene>
    <name evidence="3" type="ORF">ACFP56_14170</name>
</gene>